<sequence>MRLTHDARQRSGCRMTGTSTTFGAGVWRGSVAEIFSRRTYFLRAICQCESTIGWCRPNVTIMSPYSSPAANPEFILVEHRAESLKTAAIIQNPDALQEVPQLHDLVVQDDDASDDGGPLNDNSTAHSSGPDNATTSTSAKKDDSNRQLEAQDSKQPGVRVQYKTPPGRAAKNLPKYKARRGLASINITGMRCSITNAAGPAGVQMAHVIARATPDDDVSKMEEVLGIIKGGFNLDSNLNVLFLIQPVHDLFDSSLAMIVPSLLHLQEVASKLDGNSAKRPSGRADIELANSLAGIIPPALKGHVYEYFYVPLDPTTNIHDWHKLLGRYRLESDPIQDVRQAQAIVNEEERRRLIANHRHRGYKTVSPPELEHLCPFNEPVSLLSQAIPVLFAFDAATKVHLLEVNNQDRNLQSEIRTRYGKYPAYAEEIDQAVLLLRRIYIILTNTTVPGVSEDSPSDVDLDNEDYALCRDEPDDQLQAPEVQGSQAVVVSDFISGSLGSLTSITGNPSDEEARNISPLAPALLRNGPLSISTTSAKAASPGSPSAHPVLDRAESDNNTGAFGVLNTSLGEIATPWSGHTAGKRQRDSSSDLDSDSDVRKVLEHISSSKPDFLAPKKTRLG</sequence>
<feature type="compositionally biased region" description="Basic and acidic residues" evidence="1">
    <location>
        <begin position="139"/>
        <end position="152"/>
    </location>
</feature>
<dbReference type="InterPro" id="IPR003615">
    <property type="entry name" value="HNH_nuc"/>
</dbReference>
<feature type="compositionally biased region" description="Low complexity" evidence="1">
    <location>
        <begin position="532"/>
        <end position="546"/>
    </location>
</feature>
<accession>A0A0D7A7X9</accession>
<evidence type="ECO:0000313" key="4">
    <source>
        <dbReference type="Proteomes" id="UP000054144"/>
    </source>
</evidence>
<evidence type="ECO:0000256" key="1">
    <source>
        <dbReference type="SAM" id="MobiDB-lite"/>
    </source>
</evidence>
<feature type="region of interest" description="Disordered" evidence="1">
    <location>
        <begin position="532"/>
        <end position="558"/>
    </location>
</feature>
<dbReference type="EMBL" id="KN882030">
    <property type="protein sequence ID" value="KIY46479.1"/>
    <property type="molecule type" value="Genomic_DNA"/>
</dbReference>
<dbReference type="Pfam" id="PF13391">
    <property type="entry name" value="HNH_2"/>
    <property type="match status" value="1"/>
</dbReference>
<feature type="region of interest" description="Disordered" evidence="1">
    <location>
        <begin position="573"/>
        <end position="621"/>
    </location>
</feature>
<dbReference type="Proteomes" id="UP000054144">
    <property type="component" value="Unassembled WGS sequence"/>
</dbReference>
<evidence type="ECO:0000259" key="2">
    <source>
        <dbReference type="Pfam" id="PF13391"/>
    </source>
</evidence>
<evidence type="ECO:0000313" key="3">
    <source>
        <dbReference type="EMBL" id="KIY46479.1"/>
    </source>
</evidence>
<feature type="region of interest" description="Disordered" evidence="1">
    <location>
        <begin position="108"/>
        <end position="171"/>
    </location>
</feature>
<dbReference type="OrthoDB" id="3133596at2759"/>
<keyword evidence="4" id="KW-1185">Reference proteome</keyword>
<organism evidence="3 4">
    <name type="scientific">Fistulina hepatica ATCC 64428</name>
    <dbReference type="NCBI Taxonomy" id="1128425"/>
    <lineage>
        <taxon>Eukaryota</taxon>
        <taxon>Fungi</taxon>
        <taxon>Dikarya</taxon>
        <taxon>Basidiomycota</taxon>
        <taxon>Agaricomycotina</taxon>
        <taxon>Agaricomycetes</taxon>
        <taxon>Agaricomycetidae</taxon>
        <taxon>Agaricales</taxon>
        <taxon>Fistulinaceae</taxon>
        <taxon>Fistulina</taxon>
    </lineage>
</organism>
<dbReference type="AlphaFoldDB" id="A0A0D7A7X9"/>
<reference evidence="3 4" key="1">
    <citation type="journal article" date="2015" name="Fungal Genet. Biol.">
        <title>Evolution of novel wood decay mechanisms in Agaricales revealed by the genome sequences of Fistulina hepatica and Cylindrobasidium torrendii.</title>
        <authorList>
            <person name="Floudas D."/>
            <person name="Held B.W."/>
            <person name="Riley R."/>
            <person name="Nagy L.G."/>
            <person name="Koehler G."/>
            <person name="Ransdell A.S."/>
            <person name="Younus H."/>
            <person name="Chow J."/>
            <person name="Chiniquy J."/>
            <person name="Lipzen A."/>
            <person name="Tritt A."/>
            <person name="Sun H."/>
            <person name="Haridas S."/>
            <person name="LaButti K."/>
            <person name="Ohm R.A."/>
            <person name="Kues U."/>
            <person name="Blanchette R.A."/>
            <person name="Grigoriev I.V."/>
            <person name="Minto R.E."/>
            <person name="Hibbett D.S."/>
        </authorList>
    </citation>
    <scope>NUCLEOTIDE SEQUENCE [LARGE SCALE GENOMIC DNA]</scope>
    <source>
        <strain evidence="3 4">ATCC 64428</strain>
    </source>
</reference>
<gene>
    <name evidence="3" type="ORF">FISHEDRAFT_75605</name>
</gene>
<feature type="domain" description="HNH nuclease" evidence="2">
    <location>
        <begin position="192"/>
        <end position="257"/>
    </location>
</feature>
<proteinExistence type="predicted"/>
<name>A0A0D7A7X9_9AGAR</name>
<feature type="compositionally biased region" description="Polar residues" evidence="1">
    <location>
        <begin position="122"/>
        <end position="138"/>
    </location>
</feature>
<protein>
    <recommendedName>
        <fullName evidence="2">HNH nuclease domain-containing protein</fullName>
    </recommendedName>
</protein>